<dbReference type="HOGENOM" id="CLU_195043_0_0_9"/>
<evidence type="ECO:0000256" key="1">
    <source>
        <dbReference type="ARBA" id="ARBA00023125"/>
    </source>
</evidence>
<dbReference type="InterPro" id="IPR010998">
    <property type="entry name" value="Integrase_recombinase_N"/>
</dbReference>
<dbReference type="Proteomes" id="UP000030682">
    <property type="component" value="Unassembled WGS sequence"/>
</dbReference>
<organism evidence="4">
    <name type="scientific">Bacillus thuringiensis DB27</name>
    <dbReference type="NCBI Taxonomy" id="1431339"/>
    <lineage>
        <taxon>Bacteria</taxon>
        <taxon>Bacillati</taxon>
        <taxon>Bacillota</taxon>
        <taxon>Bacilli</taxon>
        <taxon>Bacillales</taxon>
        <taxon>Bacillaceae</taxon>
        <taxon>Bacillus</taxon>
        <taxon>Bacillus cereus group</taxon>
    </lineage>
</organism>
<reference evidence="4" key="2">
    <citation type="submission" date="2014-01" db="EMBL/GenBank/DDBJ databases">
        <authorList>
            <person name="Aslett M."/>
        </authorList>
    </citation>
    <scope>NUCLEOTIDE SEQUENCE [LARGE SCALE GENOMIC DNA]</scope>
    <source>
        <strain evidence="4">DB27</strain>
    </source>
</reference>
<sequence length="80" mass="9861">MNKQEFEDTLQNFSFFLSSRRRTSSTIKRYVYGIENFGRWLQTSNRFQEKNVWNKINKEDFEAYFQELIYKGKYGEKTIH</sequence>
<feature type="domain" description="Core-binding (CB)" evidence="3">
    <location>
        <begin position="4"/>
        <end position="80"/>
    </location>
</feature>
<dbReference type="AlphaFoldDB" id="W8ZAP1"/>
<dbReference type="InterPro" id="IPR044068">
    <property type="entry name" value="CB"/>
</dbReference>
<accession>W8ZAP1</accession>
<reference evidence="4" key="1">
    <citation type="submission" date="2014-01" db="EMBL/GenBank/DDBJ databases">
        <title>Draft genome sequence of highly nematicidal Bacillus thuringiensis DB27.</title>
        <authorList>
            <person name="Iatsenko I."/>
            <person name="Pickard D."/>
            <person name="Corton C."/>
            <person name="Dougan G."/>
            <person name="Sommer R.J."/>
        </authorList>
    </citation>
    <scope>NUCLEOTIDE SEQUENCE [LARGE SCALE GENOMIC DNA]</scope>
    <source>
        <strain evidence="4">DB27</strain>
    </source>
</reference>
<name>W8ZAP1_BACTU</name>
<dbReference type="Gene3D" id="1.10.150.130">
    <property type="match status" value="1"/>
</dbReference>
<gene>
    <name evidence="4" type="ORF">BTDB27_p000178</name>
</gene>
<dbReference type="EMBL" id="HG810024">
    <property type="protein sequence ID" value="CDN39515.1"/>
    <property type="molecule type" value="Genomic_DNA"/>
</dbReference>
<evidence type="ECO:0000313" key="4">
    <source>
        <dbReference type="EMBL" id="CDN39515.1"/>
    </source>
</evidence>
<proteinExistence type="predicted"/>
<evidence type="ECO:0000256" key="2">
    <source>
        <dbReference type="PROSITE-ProRule" id="PRU01248"/>
    </source>
</evidence>
<evidence type="ECO:0000259" key="3">
    <source>
        <dbReference type="PROSITE" id="PS51900"/>
    </source>
</evidence>
<dbReference type="RefSeq" id="WP_030030134.1">
    <property type="nucleotide sequence ID" value="NZ_HG810024.1"/>
</dbReference>
<dbReference type="PROSITE" id="PS51900">
    <property type="entry name" value="CB"/>
    <property type="match status" value="1"/>
</dbReference>
<keyword evidence="1 2" id="KW-0238">DNA-binding</keyword>
<dbReference type="GO" id="GO:0003677">
    <property type="term" value="F:DNA binding"/>
    <property type="evidence" value="ECO:0007669"/>
    <property type="project" value="UniProtKB-UniRule"/>
</dbReference>
<protein>
    <recommendedName>
        <fullName evidence="3">Core-binding (CB) domain-containing protein</fullName>
    </recommendedName>
</protein>